<dbReference type="GO" id="GO:0051539">
    <property type="term" value="F:4 iron, 4 sulfur cluster binding"/>
    <property type="evidence" value="ECO:0007669"/>
    <property type="project" value="TreeGrafter"/>
</dbReference>
<evidence type="ECO:0000256" key="3">
    <source>
        <dbReference type="ARBA" id="ARBA00030263"/>
    </source>
</evidence>
<dbReference type="GO" id="GO:0005737">
    <property type="term" value="C:cytoplasm"/>
    <property type="evidence" value="ECO:0007669"/>
    <property type="project" value="TreeGrafter"/>
</dbReference>
<keyword evidence="2" id="KW-0560">Oxidoreductase</keyword>
<proteinExistence type="predicted"/>
<gene>
    <name evidence="6" type="ORF">BHU25_13180</name>
</gene>
<evidence type="ECO:0000313" key="6">
    <source>
        <dbReference type="EMBL" id="ROL73995.1"/>
    </source>
</evidence>
<feature type="region of interest" description="Disordered" evidence="4">
    <location>
        <begin position="1"/>
        <end position="31"/>
    </location>
</feature>
<dbReference type="SUPFAM" id="SSF102114">
    <property type="entry name" value="Radical SAM enzymes"/>
    <property type="match status" value="1"/>
</dbReference>
<sequence>MPDLHHRHPQPVTAHGQWPGEPGGHADTRRFHTGIGSLDVLRALRASRKQHRPLSLSVQLAAGLDELEQGAYLRGLQREIALVGCHLGVDQSIEQFRLSGATPGHEVLQQLMEHLRQRFSFLPHELGDYAVEVDLHHTRWATMGLLRDLGFNQVSIGVPDCGQGGVLSAADWQNPAPIHSLIDAARTFDFRSVSVDLGYGHGWQTPDSFARKLATLIELEPDRLQVFDYSQPPARYAHCARQAPCSEQDKALMRRLCFAQLLAAGYQHIGLGQFVRADDDLAIAQERGRLRRNCQGFTRHGYCDHVGLGLGAISQFDAFYAQNALTLAHYLQPLRNDQLPTCRGWRCAADEQLRQCVSERLACDLELDIQAIEARYGVDFRQHFASAWRQLEAMHRDGMVELSARYISILPVGRVEVDAICQLFEQNSPGLAFHQQWVDHDASL</sequence>
<dbReference type="Proteomes" id="UP000285286">
    <property type="component" value="Unassembled WGS sequence"/>
</dbReference>
<dbReference type="GO" id="GO:0006782">
    <property type="term" value="P:protoporphyrinogen IX biosynthetic process"/>
    <property type="evidence" value="ECO:0007669"/>
    <property type="project" value="TreeGrafter"/>
</dbReference>
<reference evidence="6 7" key="1">
    <citation type="submission" date="2016-10" db="EMBL/GenBank/DDBJ databases">
        <title>Comparative genome analysis of multiple Pseudomonas spp. focuses on biocontrol and plant growth promoting traits.</title>
        <authorList>
            <person name="Tao X.-Y."/>
            <person name="Taylor C.G."/>
        </authorList>
    </citation>
    <scope>NUCLEOTIDE SEQUENCE [LARGE SCALE GENOMIC DNA]</scope>
    <source>
        <strain evidence="6 7">15D11</strain>
    </source>
</reference>
<evidence type="ECO:0000256" key="1">
    <source>
        <dbReference type="ARBA" id="ARBA00020156"/>
    </source>
</evidence>
<organism evidence="6 7">
    <name type="scientific">Pseudomonas vranovensis</name>
    <dbReference type="NCBI Taxonomy" id="321661"/>
    <lineage>
        <taxon>Bacteria</taxon>
        <taxon>Pseudomonadati</taxon>
        <taxon>Pseudomonadota</taxon>
        <taxon>Gammaproteobacteria</taxon>
        <taxon>Pseudomonadales</taxon>
        <taxon>Pseudomonadaceae</taxon>
        <taxon>Pseudomonas</taxon>
    </lineage>
</organism>
<dbReference type="GO" id="GO:0051989">
    <property type="term" value="F:coproporphyrinogen dehydrogenase activity"/>
    <property type="evidence" value="ECO:0007669"/>
    <property type="project" value="TreeGrafter"/>
</dbReference>
<evidence type="ECO:0000256" key="4">
    <source>
        <dbReference type="SAM" id="MobiDB-lite"/>
    </source>
</evidence>
<dbReference type="RefSeq" id="WP_123566170.1">
    <property type="nucleotide sequence ID" value="NZ_MOAM01000021.1"/>
</dbReference>
<dbReference type="Gene3D" id="1.10.10.920">
    <property type="match status" value="1"/>
</dbReference>
<protein>
    <recommendedName>
        <fullName evidence="1">Oxygen-independent coproporphyrinogen III oxidase</fullName>
    </recommendedName>
    <alternativeName>
        <fullName evidence="3">Coproporphyrinogen III dehydrogenase</fullName>
    </alternativeName>
</protein>
<feature type="domain" description="HemN C-terminal" evidence="5">
    <location>
        <begin position="350"/>
        <end position="411"/>
    </location>
</feature>
<name>A0A423DQY9_9PSED</name>
<accession>A0A423DQY9</accession>
<dbReference type="PANTHER" id="PTHR13932">
    <property type="entry name" value="COPROPORPHYRINIGEN III OXIDASE"/>
    <property type="match status" value="1"/>
</dbReference>
<dbReference type="InterPro" id="IPR034505">
    <property type="entry name" value="Coproporphyrinogen-III_oxidase"/>
</dbReference>
<evidence type="ECO:0000256" key="2">
    <source>
        <dbReference type="ARBA" id="ARBA00023002"/>
    </source>
</evidence>
<dbReference type="InterPro" id="IPR058240">
    <property type="entry name" value="rSAM_sf"/>
</dbReference>
<dbReference type="PANTHER" id="PTHR13932:SF6">
    <property type="entry name" value="OXYGEN-INDEPENDENT COPROPORPHYRINOGEN III OXIDASE"/>
    <property type="match status" value="1"/>
</dbReference>
<dbReference type="EMBL" id="MOAM01000021">
    <property type="protein sequence ID" value="ROL73995.1"/>
    <property type="molecule type" value="Genomic_DNA"/>
</dbReference>
<keyword evidence="7" id="KW-1185">Reference proteome</keyword>
<evidence type="ECO:0000313" key="7">
    <source>
        <dbReference type="Proteomes" id="UP000285286"/>
    </source>
</evidence>
<dbReference type="Pfam" id="PF06969">
    <property type="entry name" value="HemN_C"/>
    <property type="match status" value="1"/>
</dbReference>
<dbReference type="InterPro" id="IPR010723">
    <property type="entry name" value="HemN_C"/>
</dbReference>
<dbReference type="AlphaFoldDB" id="A0A423DQY9"/>
<evidence type="ECO:0000259" key="5">
    <source>
        <dbReference type="Pfam" id="PF06969"/>
    </source>
</evidence>
<comment type="caution">
    <text evidence="6">The sequence shown here is derived from an EMBL/GenBank/DDBJ whole genome shotgun (WGS) entry which is preliminary data.</text>
</comment>